<dbReference type="GO" id="GO:0098831">
    <property type="term" value="C:presynaptic active zone cytoplasmic component"/>
    <property type="evidence" value="ECO:0007669"/>
    <property type="project" value="TreeGrafter"/>
</dbReference>
<dbReference type="GO" id="GO:0035249">
    <property type="term" value="P:synaptic transmission, glutamatergic"/>
    <property type="evidence" value="ECO:0007669"/>
    <property type="project" value="TreeGrafter"/>
</dbReference>
<protein>
    <submittedName>
        <fullName evidence="5">Phorbol-ester/DAG-type domain-containing protein</fullName>
    </submittedName>
</protein>
<dbReference type="GO" id="GO:0019992">
    <property type="term" value="F:diacylglycerol binding"/>
    <property type="evidence" value="ECO:0007669"/>
    <property type="project" value="InterPro"/>
</dbReference>
<dbReference type="GO" id="GO:0042734">
    <property type="term" value="C:presynaptic membrane"/>
    <property type="evidence" value="ECO:0007669"/>
    <property type="project" value="TreeGrafter"/>
</dbReference>
<dbReference type="PANTHER" id="PTHR10480">
    <property type="entry name" value="PROTEIN UNC-13 HOMOLOG"/>
    <property type="match status" value="1"/>
</dbReference>
<keyword evidence="2" id="KW-0862">Zinc</keyword>
<dbReference type="PROSITE" id="PS50081">
    <property type="entry name" value="ZF_DAG_PE_2"/>
    <property type="match status" value="1"/>
</dbReference>
<evidence type="ECO:0000259" key="3">
    <source>
        <dbReference type="PROSITE" id="PS50081"/>
    </source>
</evidence>
<evidence type="ECO:0000256" key="2">
    <source>
        <dbReference type="ARBA" id="ARBA00022833"/>
    </source>
</evidence>
<dbReference type="GO" id="GO:0016081">
    <property type="term" value="P:synaptic vesicle docking"/>
    <property type="evidence" value="ECO:0007669"/>
    <property type="project" value="TreeGrafter"/>
</dbReference>
<dbReference type="PANTHER" id="PTHR10480:SF12">
    <property type="entry name" value="UNC-13, ISOFORM E"/>
    <property type="match status" value="1"/>
</dbReference>
<evidence type="ECO:0000313" key="4">
    <source>
        <dbReference type="Proteomes" id="UP000887565"/>
    </source>
</evidence>
<organism evidence="4 5">
    <name type="scientific">Romanomermis culicivorax</name>
    <name type="common">Nematode worm</name>
    <dbReference type="NCBI Taxonomy" id="13658"/>
    <lineage>
        <taxon>Eukaryota</taxon>
        <taxon>Metazoa</taxon>
        <taxon>Ecdysozoa</taxon>
        <taxon>Nematoda</taxon>
        <taxon>Enoplea</taxon>
        <taxon>Dorylaimia</taxon>
        <taxon>Mermithida</taxon>
        <taxon>Mermithoidea</taxon>
        <taxon>Mermithidae</taxon>
        <taxon>Romanomermis</taxon>
    </lineage>
</organism>
<keyword evidence="1" id="KW-0479">Metal-binding</keyword>
<evidence type="ECO:0000256" key="1">
    <source>
        <dbReference type="ARBA" id="ARBA00022723"/>
    </source>
</evidence>
<name>A0A915IT89_ROMCU</name>
<dbReference type="AlphaFoldDB" id="A0A915IT89"/>
<dbReference type="InterPro" id="IPR020454">
    <property type="entry name" value="DAG/PE-bd"/>
</dbReference>
<dbReference type="GO" id="GO:0030672">
    <property type="term" value="C:synaptic vesicle membrane"/>
    <property type="evidence" value="ECO:0007669"/>
    <property type="project" value="TreeGrafter"/>
</dbReference>
<dbReference type="GO" id="GO:0031594">
    <property type="term" value="C:neuromuscular junction"/>
    <property type="evidence" value="ECO:0007669"/>
    <property type="project" value="TreeGrafter"/>
</dbReference>
<dbReference type="GO" id="GO:0061789">
    <property type="term" value="P:dense core granule priming"/>
    <property type="evidence" value="ECO:0007669"/>
    <property type="project" value="TreeGrafter"/>
</dbReference>
<dbReference type="PROSITE" id="PS00479">
    <property type="entry name" value="ZF_DAG_PE_1"/>
    <property type="match status" value="1"/>
</dbReference>
<proteinExistence type="predicted"/>
<dbReference type="GO" id="GO:0005516">
    <property type="term" value="F:calmodulin binding"/>
    <property type="evidence" value="ECO:0007669"/>
    <property type="project" value="TreeGrafter"/>
</dbReference>
<dbReference type="WBParaSite" id="nRc.2.0.1.t17409-RA">
    <property type="protein sequence ID" value="nRc.2.0.1.t17409-RA"/>
    <property type="gene ID" value="nRc.2.0.1.g17409"/>
</dbReference>
<dbReference type="Gene3D" id="3.30.60.20">
    <property type="match status" value="1"/>
</dbReference>
<accession>A0A915IT89</accession>
<keyword evidence="4" id="KW-1185">Reference proteome</keyword>
<dbReference type="PRINTS" id="PR00008">
    <property type="entry name" value="DAGPEDOMAIN"/>
</dbReference>
<dbReference type="SUPFAM" id="SSF57889">
    <property type="entry name" value="Cysteine-rich domain"/>
    <property type="match status" value="1"/>
</dbReference>
<dbReference type="GO" id="GO:0046872">
    <property type="term" value="F:metal ion binding"/>
    <property type="evidence" value="ECO:0007669"/>
    <property type="project" value="UniProtKB-KW"/>
</dbReference>
<dbReference type="GO" id="GO:0017075">
    <property type="term" value="F:syntaxin-1 binding"/>
    <property type="evidence" value="ECO:0007669"/>
    <property type="project" value="TreeGrafter"/>
</dbReference>
<dbReference type="GO" id="GO:0043195">
    <property type="term" value="C:terminal bouton"/>
    <property type="evidence" value="ECO:0007669"/>
    <property type="project" value="TreeGrafter"/>
</dbReference>
<dbReference type="InterPro" id="IPR046349">
    <property type="entry name" value="C1-like_sf"/>
</dbReference>
<dbReference type="InterPro" id="IPR002219">
    <property type="entry name" value="PKC_DAG/PE"/>
</dbReference>
<feature type="domain" description="Phorbol-ester/DAG-type" evidence="3">
    <location>
        <begin position="180"/>
        <end position="230"/>
    </location>
</feature>
<dbReference type="InterPro" id="IPR027080">
    <property type="entry name" value="Unc-13"/>
</dbReference>
<dbReference type="Proteomes" id="UP000887565">
    <property type="component" value="Unplaced"/>
</dbReference>
<dbReference type="GO" id="GO:0016082">
    <property type="term" value="P:synaptic vesicle priming"/>
    <property type="evidence" value="ECO:0007669"/>
    <property type="project" value="TreeGrafter"/>
</dbReference>
<reference evidence="5" key="1">
    <citation type="submission" date="2022-11" db="UniProtKB">
        <authorList>
            <consortium name="WormBaseParasite"/>
        </authorList>
    </citation>
    <scope>IDENTIFICATION</scope>
</reference>
<sequence length="314" mass="34898">SNHASPPTFDEPGNADSHTLEPYYESERSAATTVLMPPSPEYGTAAVSTVADHKGAVNLVQFAPDLNNGAAVVGTEDFSVAKRRWLDAYRKVCDQLGHKDGSMKDVRNNDFFTSINAMPSLKLFKKKSVPLVSELTMATKRAQAGLASAARSTFGNEELKMHVYRKTLQALLFPISISTPHNFQVWTATKPTYCYECGSLLWGIARQGLRCQECRVKCHEKCKDLLSADCLQSAAERSSKHNSSSSNDRAQSVLAAMRERMKIQERNKSEIFDIIKEIFDIEKKIHHETIKQVKQCILEGTAKWSAKIAITGNL</sequence>
<dbReference type="SMART" id="SM00109">
    <property type="entry name" value="C1"/>
    <property type="match status" value="1"/>
</dbReference>
<evidence type="ECO:0000313" key="5">
    <source>
        <dbReference type="WBParaSite" id="nRc.2.0.1.t17409-RA"/>
    </source>
</evidence>
<dbReference type="GO" id="GO:0099525">
    <property type="term" value="P:presynaptic dense core vesicle exocytosis"/>
    <property type="evidence" value="ECO:0007669"/>
    <property type="project" value="TreeGrafter"/>
</dbReference>
<dbReference type="Pfam" id="PF00130">
    <property type="entry name" value="C1_1"/>
    <property type="match status" value="1"/>
</dbReference>